<proteinExistence type="predicted"/>
<protein>
    <submittedName>
        <fullName evidence="1">Uncharacterized protein</fullName>
    </submittedName>
</protein>
<organism evidence="1">
    <name type="scientific">Oryza meridionalis</name>
    <dbReference type="NCBI Taxonomy" id="40149"/>
    <lineage>
        <taxon>Eukaryota</taxon>
        <taxon>Viridiplantae</taxon>
        <taxon>Streptophyta</taxon>
        <taxon>Embryophyta</taxon>
        <taxon>Tracheophyta</taxon>
        <taxon>Spermatophyta</taxon>
        <taxon>Magnoliopsida</taxon>
        <taxon>Liliopsida</taxon>
        <taxon>Poales</taxon>
        <taxon>Poaceae</taxon>
        <taxon>BOP clade</taxon>
        <taxon>Oryzoideae</taxon>
        <taxon>Oryzeae</taxon>
        <taxon>Oryzinae</taxon>
        <taxon>Oryza</taxon>
    </lineage>
</organism>
<dbReference type="EnsemblPlants" id="OMERI07G04290.1">
    <property type="protein sequence ID" value="OMERI07G04290.1"/>
    <property type="gene ID" value="OMERI07G04290"/>
</dbReference>
<dbReference type="HOGENOM" id="CLU_2546452_0_0_1"/>
<keyword evidence="2" id="KW-1185">Reference proteome</keyword>
<dbReference type="Gramene" id="OMERI07G04290.2">
    <property type="protein sequence ID" value="OMERI07G04290.2"/>
    <property type="gene ID" value="OMERI07G04290"/>
</dbReference>
<sequence>MAISAAFLRSALPAVVASKGSGAPSLTGAAAAARVAFSAVPARYAPLASVEQFQVGLVAVIRFGASRHPRRQGFACADESFGS</sequence>
<accession>A0A0E0E8F9</accession>
<dbReference type="Gramene" id="OMERI07G04290.1">
    <property type="protein sequence ID" value="OMERI07G04290.1"/>
    <property type="gene ID" value="OMERI07G04290"/>
</dbReference>
<evidence type="ECO:0000313" key="1">
    <source>
        <dbReference type="EnsemblPlants" id="OMERI07G04290.1"/>
    </source>
</evidence>
<reference evidence="1" key="2">
    <citation type="submission" date="2018-05" db="EMBL/GenBank/DDBJ databases">
        <title>OmerRS3 (Oryza meridionalis Reference Sequence Version 3).</title>
        <authorList>
            <person name="Zhang J."/>
            <person name="Kudrna D."/>
            <person name="Lee S."/>
            <person name="Talag J."/>
            <person name="Welchert J."/>
            <person name="Wing R.A."/>
        </authorList>
    </citation>
    <scope>NUCLEOTIDE SEQUENCE [LARGE SCALE GENOMIC DNA]</scope>
    <source>
        <strain evidence="1">OR44</strain>
    </source>
</reference>
<dbReference type="EnsemblPlants" id="OMERI07G04290.2">
    <property type="protein sequence ID" value="OMERI07G04290.2"/>
    <property type="gene ID" value="OMERI07G04290"/>
</dbReference>
<dbReference type="Proteomes" id="UP000008021">
    <property type="component" value="Chromosome 7"/>
</dbReference>
<name>A0A0E0E8F9_9ORYZ</name>
<dbReference type="AlphaFoldDB" id="A0A0E0E8F9"/>
<evidence type="ECO:0000313" key="2">
    <source>
        <dbReference type="Proteomes" id="UP000008021"/>
    </source>
</evidence>
<reference evidence="1" key="1">
    <citation type="submission" date="2015-04" db="UniProtKB">
        <authorList>
            <consortium name="EnsemblPlants"/>
        </authorList>
    </citation>
    <scope>IDENTIFICATION</scope>
</reference>